<dbReference type="EMBL" id="FMZX01000004">
    <property type="protein sequence ID" value="SDD04547.1"/>
    <property type="molecule type" value="Genomic_DNA"/>
</dbReference>
<keyword evidence="2" id="KW-0472">Membrane</keyword>
<keyword evidence="2" id="KW-1133">Transmembrane helix</keyword>
<protein>
    <submittedName>
        <fullName evidence="3">Uncharacterized protein</fullName>
    </submittedName>
</protein>
<reference evidence="3 4" key="1">
    <citation type="submission" date="2016-10" db="EMBL/GenBank/DDBJ databases">
        <authorList>
            <person name="de Groot N.N."/>
        </authorList>
    </citation>
    <scope>NUCLEOTIDE SEQUENCE [LARGE SCALE GENOMIC DNA]</scope>
    <source>
        <strain evidence="3 4">CPCC 100156</strain>
    </source>
</reference>
<dbReference type="Proteomes" id="UP000198925">
    <property type="component" value="Unassembled WGS sequence"/>
</dbReference>
<evidence type="ECO:0000256" key="2">
    <source>
        <dbReference type="SAM" id="Phobius"/>
    </source>
</evidence>
<name>A0A1G6RKP7_9PROT</name>
<gene>
    <name evidence="3" type="ORF">SAMN04487779_100429</name>
</gene>
<evidence type="ECO:0000313" key="4">
    <source>
        <dbReference type="Proteomes" id="UP000198925"/>
    </source>
</evidence>
<dbReference type="RefSeq" id="WP_143018088.1">
    <property type="nucleotide sequence ID" value="NZ_FMZX01000004.1"/>
</dbReference>
<dbReference type="AlphaFoldDB" id="A0A1G6RKP7"/>
<organism evidence="3 4">
    <name type="scientific">Belnapia rosea</name>
    <dbReference type="NCBI Taxonomy" id="938405"/>
    <lineage>
        <taxon>Bacteria</taxon>
        <taxon>Pseudomonadati</taxon>
        <taxon>Pseudomonadota</taxon>
        <taxon>Alphaproteobacteria</taxon>
        <taxon>Acetobacterales</taxon>
        <taxon>Roseomonadaceae</taxon>
        <taxon>Belnapia</taxon>
    </lineage>
</organism>
<feature type="transmembrane region" description="Helical" evidence="2">
    <location>
        <begin position="347"/>
        <end position="368"/>
    </location>
</feature>
<proteinExistence type="predicted"/>
<keyword evidence="1" id="KW-0175">Coiled coil</keyword>
<sequence length="589" mass="62989">MNLWPVERPWDLQGCLTPVQLVPNRTYTMVVRPELLGGAEARFRGRLAADTRLPDTARAVSGPTARLAATVTAAEARVDRIELEDGQRVELVLSADRTPPGRFLLEGPAAVVLESPLTVAVDVPAGTDLGAPDPERAGVSVQRETAVLIPRLPGRLGPVQVALPQTVVPLALGRVEPEGAPPLKLANVDEIMPRVASGDAGIVVRFVARLPGASLRADARRFDACFVTGVARTARSLEVKRVRYSDQDPGEAEFSVTLPSGFTSWGSIGSAGRRDGQLLVVSSDGVYLGSGRLEINSPLGSLVWASAVLLAGLGGLALLAMRRFGTGRNWRQWAFGLIAGHDGQASISLFQILLWTLVLMFALVYVMFRTEGLIAVTPEIMGLVGFAGAGSVLGRWIAASRAPGAPAATGAEVRPRFWAILDAGDRIDLYKLQLFIFTVFSAAYVVWHVANDMAFPPLGTELLLLMGVSNGTYVFAKLAEASPLQKAQVLKAELEIFGKRVKDLEAEQKSLVEEKARIETQVAAEADPVKRTGVQQAFAPRLDAIAARLKAVEENPGASATGELPAARKQVEEKRKEYDEQIKLAAGSP</sequence>
<keyword evidence="4" id="KW-1185">Reference proteome</keyword>
<evidence type="ECO:0000313" key="3">
    <source>
        <dbReference type="EMBL" id="SDD04547.1"/>
    </source>
</evidence>
<evidence type="ECO:0000256" key="1">
    <source>
        <dbReference type="SAM" id="Coils"/>
    </source>
</evidence>
<feature type="transmembrane region" description="Helical" evidence="2">
    <location>
        <begin position="380"/>
        <end position="398"/>
    </location>
</feature>
<feature type="transmembrane region" description="Helical" evidence="2">
    <location>
        <begin position="302"/>
        <end position="321"/>
    </location>
</feature>
<keyword evidence="2" id="KW-0812">Transmembrane</keyword>
<accession>A0A1G6RKP7</accession>
<feature type="transmembrane region" description="Helical" evidence="2">
    <location>
        <begin position="432"/>
        <end position="450"/>
    </location>
</feature>
<feature type="coiled-coil region" evidence="1">
    <location>
        <begin position="487"/>
        <end position="521"/>
    </location>
</feature>